<protein>
    <submittedName>
        <fullName evidence="2">Uncharacterized protein</fullName>
    </submittedName>
</protein>
<sequence>MKFELLACKFFLLGMMLAFSPVRAQLVPKELPVTSHPRILLMEEGEVEIKGLIENDQRWNDLHQAIVQESDQIIGEDLLERKQIGRRLLSVSREALRRIFHLSYAYRLTGESRFAQRAEREMVNISGFSDWNPSHFLDVAEMTMALAIGYDLAEWK</sequence>
<dbReference type="InterPro" id="IPR008929">
    <property type="entry name" value="Chondroitin_lyas"/>
</dbReference>
<dbReference type="RefSeq" id="WP_166144950.1">
    <property type="nucleotide sequence ID" value="NZ_JAANYN010000002.1"/>
</dbReference>
<gene>
    <name evidence="2" type="ORF">G9Q97_07740</name>
</gene>
<proteinExistence type="predicted"/>
<dbReference type="Gene3D" id="1.50.10.100">
    <property type="entry name" value="Chondroitin AC/alginate lyase"/>
    <property type="match status" value="1"/>
</dbReference>
<feature type="signal peptide" evidence="1">
    <location>
        <begin position="1"/>
        <end position="24"/>
    </location>
</feature>
<organism evidence="2 3">
    <name type="scientific">Cyclobacterium plantarum</name>
    <dbReference type="NCBI Taxonomy" id="2716263"/>
    <lineage>
        <taxon>Bacteria</taxon>
        <taxon>Pseudomonadati</taxon>
        <taxon>Bacteroidota</taxon>
        <taxon>Cytophagia</taxon>
        <taxon>Cytophagales</taxon>
        <taxon>Cyclobacteriaceae</taxon>
        <taxon>Cyclobacterium</taxon>
    </lineage>
</organism>
<dbReference type="PANTHER" id="PTHR38045">
    <property type="entry name" value="CHROMOSOME 1, WHOLE GENOME SHOTGUN SEQUENCE"/>
    <property type="match status" value="1"/>
</dbReference>
<evidence type="ECO:0000256" key="1">
    <source>
        <dbReference type="SAM" id="SignalP"/>
    </source>
</evidence>
<comment type="caution">
    <text evidence="2">The sequence shown here is derived from an EMBL/GenBank/DDBJ whole genome shotgun (WGS) entry which is preliminary data.</text>
</comment>
<dbReference type="EMBL" id="JAANYN010000002">
    <property type="protein sequence ID" value="NHE56703.1"/>
    <property type="molecule type" value="Genomic_DNA"/>
</dbReference>
<name>A0ABX0H8J5_9BACT</name>
<dbReference type="PANTHER" id="PTHR38045:SF1">
    <property type="entry name" value="HEPARINASE II_III-LIKE PROTEIN"/>
    <property type="match status" value="1"/>
</dbReference>
<keyword evidence="3" id="KW-1185">Reference proteome</keyword>
<dbReference type="Proteomes" id="UP000649799">
    <property type="component" value="Unassembled WGS sequence"/>
</dbReference>
<dbReference type="SUPFAM" id="SSF48230">
    <property type="entry name" value="Chondroitin AC/alginate lyase"/>
    <property type="match status" value="1"/>
</dbReference>
<feature type="chain" id="PRO_5046246032" evidence="1">
    <location>
        <begin position="25"/>
        <end position="156"/>
    </location>
</feature>
<accession>A0ABX0H8J5</accession>
<keyword evidence="1" id="KW-0732">Signal</keyword>
<evidence type="ECO:0000313" key="2">
    <source>
        <dbReference type="EMBL" id="NHE56703.1"/>
    </source>
</evidence>
<reference evidence="2 3" key="1">
    <citation type="submission" date="2020-03" db="EMBL/GenBank/DDBJ databases">
        <title>Cyclobacterium plantarum sp. nov., a marine bacterium isolated from a coastal-marine wetland.</title>
        <authorList>
            <person name="Sanchez-Porro C."/>
            <person name="Ventosa A."/>
            <person name="Amoozegar M."/>
        </authorList>
    </citation>
    <scope>NUCLEOTIDE SEQUENCE [LARGE SCALE GENOMIC DNA]</scope>
    <source>
        <strain evidence="2 3">GBPx2</strain>
    </source>
</reference>
<evidence type="ECO:0000313" key="3">
    <source>
        <dbReference type="Proteomes" id="UP000649799"/>
    </source>
</evidence>